<dbReference type="EMBL" id="JBGBZN010000002">
    <property type="protein sequence ID" value="MEY9472496.1"/>
    <property type="molecule type" value="Genomic_DNA"/>
</dbReference>
<name>A0ABV4GLA1_9BRAD</name>
<sequence>MIPVLVLIFTLIQQQMLDQRLAIDALAGGACPRDGLMRLAAAGVHDIDQRAGHIGDHDGAVGGFALDLRRP</sequence>
<keyword evidence="2" id="KW-1185">Reference proteome</keyword>
<protein>
    <submittedName>
        <fullName evidence="1">Uncharacterized protein</fullName>
    </submittedName>
</protein>
<evidence type="ECO:0000313" key="2">
    <source>
        <dbReference type="Proteomes" id="UP001565474"/>
    </source>
</evidence>
<comment type="caution">
    <text evidence="1">The sequence shown here is derived from an EMBL/GenBank/DDBJ whole genome shotgun (WGS) entry which is preliminary data.</text>
</comment>
<dbReference type="Proteomes" id="UP001565474">
    <property type="component" value="Unassembled WGS sequence"/>
</dbReference>
<gene>
    <name evidence="1" type="ORF">ABH992_004895</name>
</gene>
<evidence type="ECO:0000313" key="1">
    <source>
        <dbReference type="EMBL" id="MEY9472496.1"/>
    </source>
</evidence>
<proteinExistence type="predicted"/>
<reference evidence="1 2" key="1">
    <citation type="submission" date="2024-07" db="EMBL/GenBank/DDBJ databases">
        <title>Genomic Encyclopedia of Type Strains, Phase V (KMG-V): Genome sequencing to study the core and pangenomes of soil and plant-associated prokaryotes.</title>
        <authorList>
            <person name="Whitman W."/>
        </authorList>
    </citation>
    <scope>NUCLEOTIDE SEQUENCE [LARGE SCALE GENOMIC DNA]</scope>
    <source>
        <strain evidence="1 2">USDA 222</strain>
    </source>
</reference>
<accession>A0ABV4GLA1</accession>
<organism evidence="1 2">
    <name type="scientific">Bradyrhizobium yuanmingense</name>
    <dbReference type="NCBI Taxonomy" id="108015"/>
    <lineage>
        <taxon>Bacteria</taxon>
        <taxon>Pseudomonadati</taxon>
        <taxon>Pseudomonadota</taxon>
        <taxon>Alphaproteobacteria</taxon>
        <taxon>Hyphomicrobiales</taxon>
        <taxon>Nitrobacteraceae</taxon>
        <taxon>Bradyrhizobium</taxon>
    </lineage>
</organism>